<dbReference type="InterPro" id="IPR010502">
    <property type="entry name" value="Carb-bd_dom_fam9"/>
</dbReference>
<dbReference type="Gene3D" id="2.60.40.1190">
    <property type="match status" value="1"/>
</dbReference>
<name>A0ABT0PQY8_9FLAO</name>
<evidence type="ECO:0000259" key="1">
    <source>
        <dbReference type="Pfam" id="PF06452"/>
    </source>
</evidence>
<dbReference type="CDD" id="cd09618">
    <property type="entry name" value="CBM9_like_2"/>
    <property type="match status" value="1"/>
</dbReference>
<reference evidence="3 4" key="1">
    <citation type="submission" date="2022-05" db="EMBL/GenBank/DDBJ databases">
        <authorList>
            <person name="Park J.-S."/>
        </authorList>
    </citation>
    <scope>NUCLEOTIDE SEQUENCE [LARGE SCALE GENOMIC DNA]</scope>
    <source>
        <strain evidence="3 4">2012CJ35-5</strain>
    </source>
</reference>
<evidence type="ECO:0000259" key="2">
    <source>
        <dbReference type="Pfam" id="PF19313"/>
    </source>
</evidence>
<dbReference type="Proteomes" id="UP001203607">
    <property type="component" value="Unassembled WGS sequence"/>
</dbReference>
<dbReference type="Pfam" id="PF19313">
    <property type="entry name" value="DUF5916"/>
    <property type="match status" value="1"/>
</dbReference>
<dbReference type="EMBL" id="JAMFMA010000002">
    <property type="protein sequence ID" value="MCL6273769.1"/>
    <property type="molecule type" value="Genomic_DNA"/>
</dbReference>
<keyword evidence="4" id="KW-1185">Reference proteome</keyword>
<comment type="caution">
    <text evidence="3">The sequence shown here is derived from an EMBL/GenBank/DDBJ whole genome shotgun (WGS) entry which is preliminary data.</text>
</comment>
<organism evidence="3 4">
    <name type="scientific">Flagellimonas spongiicola</name>
    <dbReference type="NCBI Taxonomy" id="2942208"/>
    <lineage>
        <taxon>Bacteria</taxon>
        <taxon>Pseudomonadati</taxon>
        <taxon>Bacteroidota</taxon>
        <taxon>Flavobacteriia</taxon>
        <taxon>Flavobacteriales</taxon>
        <taxon>Flavobacteriaceae</taxon>
        <taxon>Flagellimonas</taxon>
    </lineage>
</organism>
<evidence type="ECO:0000313" key="4">
    <source>
        <dbReference type="Proteomes" id="UP001203607"/>
    </source>
</evidence>
<feature type="domain" description="Carbohydrate-binding" evidence="1">
    <location>
        <begin position="49"/>
        <end position="217"/>
    </location>
</feature>
<accession>A0ABT0PQY8</accession>
<dbReference type="Pfam" id="PF06452">
    <property type="entry name" value="CBM9_1"/>
    <property type="match status" value="1"/>
</dbReference>
<gene>
    <name evidence="3" type="ORF">M3P19_07105</name>
</gene>
<dbReference type="RefSeq" id="WP_249656960.1">
    <property type="nucleotide sequence ID" value="NZ_JAMFMA010000002.1"/>
</dbReference>
<protein>
    <submittedName>
        <fullName evidence="3">Carbohydrate binding family 9 domain-containing protein</fullName>
    </submittedName>
</protein>
<sequence length="741" mass="85520">MNVKMGVTRLIVVLSIAMLVPFVSSGQDSLDTRNRFNYTIQRTIQPIKVDGVIDNLWEKFDTASPFYNHTPTDMGFSELKTEVKITYDDKFIFVLGICHDKGKRVVQTLQRDNTGYYRSDHLTFAIDPIGNKQNGFMFGVNAGGAQFEGSLSLDGTSVENAIVWDNKWYSKVKEYDDYWVVEYAIPFRTLRYNSKNRNWGVGFVRPDIQNNKLTTWTEFPRNFGADDMNYMGTLHWKEDVPNNGRPFSVIPYSTVSSVREFNDSEQTSANKDFKVGLDAKLNITSSLNLDVTINPDFSNADVDQQVTNLTRFNIFLPERRNFFLENNDIFSNFGGWGIEPFFSRRIGLNNGQIVPIDYGMRITGNLAKKTRIGALHIRTEGYESLEAQNFTVGAVQQQVLDKSVVKALVIDKQEAGNGANSYSRNLGLEFAYVGKNGKFNNTFRLHSSHTDEQLDDNFYYGFNGNYNTRRIRSGWTFDVVGENYITEVGINPRLENYNAETDELVRIGFIKFNPYFRYLFYPKKEESVLNWHGSRTWHVVHFNHDGSLNETENNLAYDFSFKNTASLTADVRYRQINLPLPTSFLGDFTPLPVSNYTFTQFGLEYSTDNRKQIRGDIRTSYGEFFNGHRFNLLLNGNIRIQPWGNFGLSYNYNNVKLPADFGEREIHLLRFNSNISFSTNMFLTGVAQYNTQSDNFSVFSRFQWRYLPMSDLFLIYTDNYNTINGLQPNNRGFVLKLTYWF</sequence>
<feature type="domain" description="DUF5916" evidence="2">
    <location>
        <begin position="248"/>
        <end position="350"/>
    </location>
</feature>
<dbReference type="SUPFAM" id="SSF49344">
    <property type="entry name" value="CBD9-like"/>
    <property type="match status" value="1"/>
</dbReference>
<dbReference type="InterPro" id="IPR045670">
    <property type="entry name" value="DUF5916"/>
</dbReference>
<proteinExistence type="predicted"/>
<evidence type="ECO:0000313" key="3">
    <source>
        <dbReference type="EMBL" id="MCL6273769.1"/>
    </source>
</evidence>